<gene>
    <name evidence="1" type="ORF">HPBE_LOCUS20512</name>
</gene>
<dbReference type="EMBL" id="UZAH01032208">
    <property type="protein sequence ID" value="VDP20391.1"/>
    <property type="molecule type" value="Genomic_DNA"/>
</dbReference>
<evidence type="ECO:0000313" key="2">
    <source>
        <dbReference type="Proteomes" id="UP000050761"/>
    </source>
</evidence>
<dbReference type="AlphaFoldDB" id="A0A183GE01"/>
<reference evidence="1 2" key="1">
    <citation type="submission" date="2018-11" db="EMBL/GenBank/DDBJ databases">
        <authorList>
            <consortium name="Pathogen Informatics"/>
        </authorList>
    </citation>
    <scope>NUCLEOTIDE SEQUENCE [LARGE SCALE GENOMIC DNA]</scope>
</reference>
<protein>
    <submittedName>
        <fullName evidence="1 3">Uncharacterized protein</fullName>
    </submittedName>
</protein>
<sequence length="160" mass="18723">MRKHSFHKTGASRTVQQRFLLVEPKLPLRFSPHCRRSLKEVQQNILLRVRHMELKRFPAAPDQRTSKSQLNLLAAVLERSFHKNGASQGVLNRAVLVIRKLPCRSSFLFRRLLMEVEHNILFRVSSLESTQFPVATIYYTPNSELPMLTDLHKHRYIPLD</sequence>
<reference evidence="3" key="2">
    <citation type="submission" date="2019-09" db="UniProtKB">
        <authorList>
            <consortium name="WormBaseParasite"/>
        </authorList>
    </citation>
    <scope>IDENTIFICATION</scope>
</reference>
<keyword evidence="2" id="KW-1185">Reference proteome</keyword>
<organism evidence="2 3">
    <name type="scientific">Heligmosomoides polygyrus</name>
    <name type="common">Parasitic roundworm</name>
    <dbReference type="NCBI Taxonomy" id="6339"/>
    <lineage>
        <taxon>Eukaryota</taxon>
        <taxon>Metazoa</taxon>
        <taxon>Ecdysozoa</taxon>
        <taxon>Nematoda</taxon>
        <taxon>Chromadorea</taxon>
        <taxon>Rhabditida</taxon>
        <taxon>Rhabditina</taxon>
        <taxon>Rhabditomorpha</taxon>
        <taxon>Strongyloidea</taxon>
        <taxon>Heligmosomidae</taxon>
        <taxon>Heligmosomoides</taxon>
    </lineage>
</organism>
<proteinExistence type="predicted"/>
<dbReference type="Proteomes" id="UP000050761">
    <property type="component" value="Unassembled WGS sequence"/>
</dbReference>
<accession>A0A3P8BEI1</accession>
<evidence type="ECO:0000313" key="3">
    <source>
        <dbReference type="WBParaSite" id="HPBE_0002051301-mRNA-1"/>
    </source>
</evidence>
<dbReference type="WBParaSite" id="HPBE_0002051301-mRNA-1">
    <property type="protein sequence ID" value="HPBE_0002051301-mRNA-1"/>
    <property type="gene ID" value="HPBE_0002051301"/>
</dbReference>
<evidence type="ECO:0000313" key="1">
    <source>
        <dbReference type="EMBL" id="VDP20391.1"/>
    </source>
</evidence>
<accession>A0A183GE01</accession>
<name>A0A183GE01_HELPZ</name>